<dbReference type="OrthoDB" id="10250354at2759"/>
<feature type="domain" description="C2H2-type" evidence="2">
    <location>
        <begin position="244"/>
        <end position="265"/>
    </location>
</feature>
<dbReference type="eggNOG" id="KOG1721">
    <property type="taxonomic scope" value="Eukaryota"/>
</dbReference>
<gene>
    <name evidence="3" type="ORF">HMPREF1544_04394</name>
</gene>
<evidence type="ECO:0000256" key="1">
    <source>
        <dbReference type="SAM" id="MobiDB-lite"/>
    </source>
</evidence>
<evidence type="ECO:0000259" key="2">
    <source>
        <dbReference type="PROSITE" id="PS00028"/>
    </source>
</evidence>
<dbReference type="SMART" id="SM00355">
    <property type="entry name" value="ZnF_C2H2"/>
    <property type="match status" value="6"/>
</dbReference>
<proteinExistence type="predicted"/>
<evidence type="ECO:0000313" key="4">
    <source>
        <dbReference type="Proteomes" id="UP000014254"/>
    </source>
</evidence>
<reference evidence="4" key="1">
    <citation type="submission" date="2013-05" db="EMBL/GenBank/DDBJ databases">
        <title>The Genome sequence of Mucor circinelloides f. circinelloides 1006PhL.</title>
        <authorList>
            <consortium name="The Broad Institute Genomics Platform"/>
            <person name="Cuomo C."/>
            <person name="Earl A."/>
            <person name="Findley K."/>
            <person name="Lee S.C."/>
            <person name="Walker B."/>
            <person name="Young S."/>
            <person name="Zeng Q."/>
            <person name="Gargeya S."/>
            <person name="Fitzgerald M."/>
            <person name="Haas B."/>
            <person name="Abouelleil A."/>
            <person name="Allen A.W."/>
            <person name="Alvarado L."/>
            <person name="Arachchi H.M."/>
            <person name="Berlin A.M."/>
            <person name="Chapman S.B."/>
            <person name="Gainer-Dewar J."/>
            <person name="Goldberg J."/>
            <person name="Griggs A."/>
            <person name="Gujja S."/>
            <person name="Hansen M."/>
            <person name="Howarth C."/>
            <person name="Imamovic A."/>
            <person name="Ireland A."/>
            <person name="Larimer J."/>
            <person name="McCowan C."/>
            <person name="Murphy C."/>
            <person name="Pearson M."/>
            <person name="Poon T.W."/>
            <person name="Priest M."/>
            <person name="Roberts A."/>
            <person name="Saif S."/>
            <person name="Shea T."/>
            <person name="Sisk P."/>
            <person name="Sykes S."/>
            <person name="Wortman J."/>
            <person name="Nusbaum C."/>
            <person name="Birren B."/>
        </authorList>
    </citation>
    <scope>NUCLEOTIDE SEQUENCE [LARGE SCALE GENOMIC DNA]</scope>
    <source>
        <strain evidence="4">1006PhL</strain>
    </source>
</reference>
<feature type="domain" description="C2H2-type" evidence="2">
    <location>
        <begin position="173"/>
        <end position="194"/>
    </location>
</feature>
<feature type="region of interest" description="Disordered" evidence="1">
    <location>
        <begin position="20"/>
        <end position="40"/>
    </location>
</feature>
<dbReference type="VEuPathDB" id="FungiDB:HMPREF1544_04394"/>
<name>S2JFT5_MUCC1</name>
<keyword evidence="4" id="KW-1185">Reference proteome</keyword>
<sequence>MKLRTREIKLPSNCVNRLNHSKTGKNAQKNEIDVGQKKSARKARALLQPTSNHIVQSAGANSIIKQEESTDVRNLPQGGAFRRPRKARCDSESIKQVKQEDTTKTETLLKTIADLDFRPSDKDYHYCCPICHETSIDLKSVFEHRKSVHRISRKVAIKHLELEPDIHDPNNYCRCCERSFESLEKYRSHLKLVHFMRLKPLRIVQRHDSASKSNDSEMYLNSSKKFYNLQNYYLQKPNSSKIHCRACDKSLPSEISFQHHLLSVHSIDQRIPEESSVPEIDAVDNFCRVCKLQSASDAAYRRHLRLKHKMILQPLWKTLYDPKLLPDPLDPSFYCRVCKLMKKTSLEYRKHCMSKHRMALAPVTPFAFPEAVINPDSPDFFCAKCNKHLKSFITFRAHLKRVHQIA</sequence>
<dbReference type="PROSITE" id="PS00028">
    <property type="entry name" value="ZINC_FINGER_C2H2_1"/>
    <property type="match status" value="3"/>
</dbReference>
<feature type="domain" description="C2H2-type" evidence="2">
    <location>
        <begin position="382"/>
        <end position="403"/>
    </location>
</feature>
<dbReference type="AlphaFoldDB" id="S2JFT5"/>
<accession>S2JFT5</accession>
<dbReference type="Proteomes" id="UP000014254">
    <property type="component" value="Unassembled WGS sequence"/>
</dbReference>
<organism evidence="3 4">
    <name type="scientific">Mucor circinelloides f. circinelloides (strain 1006PhL)</name>
    <name type="common">Mucormycosis agent</name>
    <name type="synonym">Calyptromyces circinelloides</name>
    <dbReference type="NCBI Taxonomy" id="1220926"/>
    <lineage>
        <taxon>Eukaryota</taxon>
        <taxon>Fungi</taxon>
        <taxon>Fungi incertae sedis</taxon>
        <taxon>Mucoromycota</taxon>
        <taxon>Mucoromycotina</taxon>
        <taxon>Mucoromycetes</taxon>
        <taxon>Mucorales</taxon>
        <taxon>Mucorineae</taxon>
        <taxon>Mucoraceae</taxon>
        <taxon>Mucor</taxon>
    </lineage>
</organism>
<dbReference type="EMBL" id="KE123945">
    <property type="protein sequence ID" value="EPB88754.1"/>
    <property type="molecule type" value="Genomic_DNA"/>
</dbReference>
<evidence type="ECO:0000313" key="3">
    <source>
        <dbReference type="EMBL" id="EPB88754.1"/>
    </source>
</evidence>
<protein>
    <recommendedName>
        <fullName evidence="2">C2H2-type domain-containing protein</fullName>
    </recommendedName>
</protein>
<dbReference type="InterPro" id="IPR013087">
    <property type="entry name" value="Znf_C2H2_type"/>
</dbReference>
<dbReference type="InParanoid" id="S2JFT5"/>